<accession>A0A0F3NL01</accession>
<dbReference type="InterPro" id="IPR012336">
    <property type="entry name" value="Thioredoxin-like_fold"/>
</dbReference>
<evidence type="ECO:0000256" key="7">
    <source>
        <dbReference type="ARBA" id="ARBA00023157"/>
    </source>
</evidence>
<comment type="similarity">
    <text evidence="3">Belongs to the thioredoxin family. DsbA subfamily.</text>
</comment>
<keyword evidence="5" id="KW-0574">Periplasm</keyword>
<dbReference type="Gene3D" id="1.10.40.80">
    <property type="match status" value="1"/>
</dbReference>
<evidence type="ECO:0000259" key="9">
    <source>
        <dbReference type="PROSITE" id="PS51352"/>
    </source>
</evidence>
<gene>
    <name evidence="10" type="ORF">EPHNCH_0306</name>
</gene>
<dbReference type="Pfam" id="PF13462">
    <property type="entry name" value="Thioredoxin_4"/>
    <property type="match status" value="1"/>
</dbReference>
<comment type="subcellular location">
    <subcellularLocation>
        <location evidence="2">Periplasm</location>
    </subcellularLocation>
</comment>
<comment type="function">
    <text evidence="1">May be required for disulfide bond formation in some proteins.</text>
</comment>
<proteinExistence type="inferred from homology"/>
<dbReference type="AlphaFoldDB" id="A0A0F3NL01"/>
<dbReference type="InterPro" id="IPR036249">
    <property type="entry name" value="Thioredoxin-like_sf"/>
</dbReference>
<keyword evidence="8" id="KW-0676">Redox-active center</keyword>
<evidence type="ECO:0000256" key="5">
    <source>
        <dbReference type="ARBA" id="ARBA00022764"/>
    </source>
</evidence>
<dbReference type="PROSITE" id="PS51352">
    <property type="entry name" value="THIOREDOXIN_2"/>
    <property type="match status" value="1"/>
</dbReference>
<reference evidence="10 11" key="1">
    <citation type="submission" date="2015-01" db="EMBL/GenBank/DDBJ databases">
        <title>Genome Sequencing of Rickettsiales.</title>
        <authorList>
            <person name="Daugherty S.C."/>
            <person name="Su Q."/>
            <person name="Abolude K."/>
            <person name="Beier-Sexton M."/>
            <person name="Carlyon J.A."/>
            <person name="Carter R."/>
            <person name="Day N.P."/>
            <person name="Dumler S.J."/>
            <person name="Dyachenko V."/>
            <person name="Godinez A."/>
            <person name="Kurtti T.J."/>
            <person name="Lichay M."/>
            <person name="Mullins K.E."/>
            <person name="Ott S."/>
            <person name="Pappas-Brown V."/>
            <person name="Paris D.H."/>
            <person name="Patel P."/>
            <person name="Richards A.L."/>
            <person name="Sadzewicz L."/>
            <person name="Sears K."/>
            <person name="Seidman D."/>
            <person name="Sengamalay N."/>
            <person name="Stenos J."/>
            <person name="Tallon L.J."/>
            <person name="Vincent G."/>
            <person name="Fraser C.M."/>
            <person name="Munderloh U."/>
            <person name="Dunning-Hotopp J.C."/>
        </authorList>
    </citation>
    <scope>NUCLEOTIDE SEQUENCE [LARGE SCALE GENOMIC DNA]</scope>
    <source>
        <strain evidence="10 11">NCH-1</strain>
    </source>
</reference>
<evidence type="ECO:0000313" key="11">
    <source>
        <dbReference type="Proteomes" id="UP000033754"/>
    </source>
</evidence>
<dbReference type="EMBL" id="LANT01000001">
    <property type="protein sequence ID" value="KJV68397.1"/>
    <property type="molecule type" value="Genomic_DNA"/>
</dbReference>
<evidence type="ECO:0000313" key="10">
    <source>
        <dbReference type="EMBL" id="KJV68397.1"/>
    </source>
</evidence>
<evidence type="ECO:0000256" key="8">
    <source>
        <dbReference type="ARBA" id="ARBA00023284"/>
    </source>
</evidence>
<sequence length="230" mass="25617">MGAMGFLRLCLGIFAVLVVFVCSVSSTMLEAKGGDLLSGGEAVELTAQQLLMRLPEDRYLGNEDAPVVMVEYASFSCAHCADFITKVFPRIKKEYIDTGRLLYIYRDFPLDRLSLSAAMLGSCYKDNTAFFSYVRAVFGSYDTLIATYKDLGLLVNIAKISNISDEDFKRCTTDEELMDRVVQQKFLAVNTLDVNATPSFFINGERYSGGHDFDSIAAEIDRVTALQLHR</sequence>
<dbReference type="Gene3D" id="3.40.30.10">
    <property type="entry name" value="Glutaredoxin"/>
    <property type="match status" value="1"/>
</dbReference>
<keyword evidence="7" id="KW-1015">Disulfide bond</keyword>
<dbReference type="InterPro" id="IPR013766">
    <property type="entry name" value="Thioredoxin_domain"/>
</dbReference>
<feature type="domain" description="Thioredoxin" evidence="9">
    <location>
        <begin position="36"/>
        <end position="225"/>
    </location>
</feature>
<name>A0A0F3NL01_ANAPH</name>
<evidence type="ECO:0000256" key="3">
    <source>
        <dbReference type="ARBA" id="ARBA00005791"/>
    </source>
</evidence>
<dbReference type="Proteomes" id="UP000033754">
    <property type="component" value="Unassembled WGS sequence"/>
</dbReference>
<dbReference type="GO" id="GO:0042597">
    <property type="term" value="C:periplasmic space"/>
    <property type="evidence" value="ECO:0007669"/>
    <property type="project" value="UniProtKB-SubCell"/>
</dbReference>
<dbReference type="PANTHER" id="PTHR13887:SF14">
    <property type="entry name" value="DISULFIDE BOND FORMATION PROTEIN D"/>
    <property type="match status" value="1"/>
</dbReference>
<comment type="caution">
    <text evidence="10">The sequence shown here is derived from an EMBL/GenBank/DDBJ whole genome shotgun (WGS) entry which is preliminary data.</text>
</comment>
<dbReference type="SUPFAM" id="SSF52833">
    <property type="entry name" value="Thioredoxin-like"/>
    <property type="match status" value="1"/>
</dbReference>
<keyword evidence="4" id="KW-0732">Signal</keyword>
<evidence type="ECO:0000256" key="1">
    <source>
        <dbReference type="ARBA" id="ARBA00003565"/>
    </source>
</evidence>
<dbReference type="GO" id="GO:0016491">
    <property type="term" value="F:oxidoreductase activity"/>
    <property type="evidence" value="ECO:0007669"/>
    <property type="project" value="UniProtKB-KW"/>
</dbReference>
<keyword evidence="6" id="KW-0560">Oxidoreductase</keyword>
<evidence type="ECO:0000256" key="2">
    <source>
        <dbReference type="ARBA" id="ARBA00004418"/>
    </source>
</evidence>
<dbReference type="PATRIC" id="fig|1359161.3.peg.318"/>
<organism evidence="10 11">
    <name type="scientific">Anaplasma phagocytophilum str. NCH-1</name>
    <dbReference type="NCBI Taxonomy" id="1359161"/>
    <lineage>
        <taxon>Bacteria</taxon>
        <taxon>Pseudomonadati</taxon>
        <taxon>Pseudomonadota</taxon>
        <taxon>Alphaproteobacteria</taxon>
        <taxon>Rickettsiales</taxon>
        <taxon>Anaplasmataceae</taxon>
        <taxon>Anaplasma</taxon>
        <taxon>phagocytophilum group</taxon>
    </lineage>
</organism>
<dbReference type="PANTHER" id="PTHR13887">
    <property type="entry name" value="GLUTATHIONE S-TRANSFERASE KAPPA"/>
    <property type="match status" value="1"/>
</dbReference>
<evidence type="ECO:0000256" key="6">
    <source>
        <dbReference type="ARBA" id="ARBA00023002"/>
    </source>
</evidence>
<protein>
    <submittedName>
        <fullName evidence="10">Thioredoxin family protein</fullName>
    </submittedName>
</protein>
<evidence type="ECO:0000256" key="4">
    <source>
        <dbReference type="ARBA" id="ARBA00022729"/>
    </source>
</evidence>